<comment type="caution">
    <text evidence="2">The sequence shown here is derived from an EMBL/GenBank/DDBJ whole genome shotgun (WGS) entry which is preliminary data.</text>
</comment>
<dbReference type="PANTHER" id="PTHR34219">
    <property type="entry name" value="IRON-REGULATED INNER MEMBRANE PROTEIN-RELATED"/>
    <property type="match status" value="1"/>
</dbReference>
<dbReference type="Proteomes" id="UP000652430">
    <property type="component" value="Unassembled WGS sequence"/>
</dbReference>
<proteinExistence type="predicted"/>
<feature type="transmembrane region" description="Helical" evidence="1">
    <location>
        <begin position="16"/>
        <end position="37"/>
    </location>
</feature>
<dbReference type="RefSeq" id="WP_189675920.1">
    <property type="nucleotide sequence ID" value="NZ_BNAQ01000002.1"/>
</dbReference>
<evidence type="ECO:0000313" key="3">
    <source>
        <dbReference type="Proteomes" id="UP000652430"/>
    </source>
</evidence>
<keyword evidence="3" id="KW-1185">Reference proteome</keyword>
<feature type="transmembrane region" description="Helical" evidence="1">
    <location>
        <begin position="192"/>
        <end position="215"/>
    </location>
</feature>
<sequence>MSKIGMRNAWFQVHKWIGLILAVAIIPLSVTGAALVWDDALDHAINPQRYATSGSGLQPMQRYVASARGVLASGDRIASLALPAAAGEPVIVVASTASTAKRTAGPPPRKTVWIDPATAHVLDSAGSGGGLIRTFHMIHGSLLIPGVGRQVVGWIGVAMLLSCVSGLWLWWPTVGRWARGLRWRRHRNTDTNLHHLLGFWIALPLFVLSLTGAWISFPQVFGGAQGGAGGKPGARAGGQRPLPLATPKLALDAVIARGNAVSPGAITKVDWPTDQKPVWTLGIAHDARAVTVADADGAAKVVPEPREPLARTMRRIHDGTRMGLVWQIVIFLGGLLPAILAVTGIIMWWRSRGWRAQLKARQRARGEAVVLS</sequence>
<organism evidence="2 3">
    <name type="scientific">Sphingomonas glacialis</name>
    <dbReference type="NCBI Taxonomy" id="658225"/>
    <lineage>
        <taxon>Bacteria</taxon>
        <taxon>Pseudomonadati</taxon>
        <taxon>Pseudomonadota</taxon>
        <taxon>Alphaproteobacteria</taxon>
        <taxon>Sphingomonadales</taxon>
        <taxon>Sphingomonadaceae</taxon>
        <taxon>Sphingomonas</taxon>
    </lineage>
</organism>
<dbReference type="Pfam" id="PF03929">
    <property type="entry name" value="PepSY_TM"/>
    <property type="match status" value="1"/>
</dbReference>
<gene>
    <name evidence="2" type="ORF">GCM10008023_17520</name>
</gene>
<dbReference type="InterPro" id="IPR005625">
    <property type="entry name" value="PepSY-ass_TM"/>
</dbReference>
<reference evidence="3" key="1">
    <citation type="journal article" date="2019" name="Int. J. Syst. Evol. Microbiol.">
        <title>The Global Catalogue of Microorganisms (GCM) 10K type strain sequencing project: providing services to taxonomists for standard genome sequencing and annotation.</title>
        <authorList>
            <consortium name="The Broad Institute Genomics Platform"/>
            <consortium name="The Broad Institute Genome Sequencing Center for Infectious Disease"/>
            <person name="Wu L."/>
            <person name="Ma J."/>
        </authorList>
    </citation>
    <scope>NUCLEOTIDE SEQUENCE [LARGE SCALE GENOMIC DNA]</scope>
    <source>
        <strain evidence="3">CGMCC 1.8957</strain>
    </source>
</reference>
<evidence type="ECO:0000313" key="2">
    <source>
        <dbReference type="EMBL" id="GHH15104.1"/>
    </source>
</evidence>
<feature type="transmembrane region" description="Helical" evidence="1">
    <location>
        <begin position="324"/>
        <end position="349"/>
    </location>
</feature>
<evidence type="ECO:0000256" key="1">
    <source>
        <dbReference type="SAM" id="Phobius"/>
    </source>
</evidence>
<feature type="transmembrane region" description="Helical" evidence="1">
    <location>
        <begin position="151"/>
        <end position="171"/>
    </location>
</feature>
<name>A0ABQ3LJN1_9SPHN</name>
<accession>A0ABQ3LJN1</accession>
<evidence type="ECO:0008006" key="4">
    <source>
        <dbReference type="Google" id="ProtNLM"/>
    </source>
</evidence>
<dbReference type="EMBL" id="BNAQ01000002">
    <property type="protein sequence ID" value="GHH15104.1"/>
    <property type="molecule type" value="Genomic_DNA"/>
</dbReference>
<keyword evidence="1" id="KW-0812">Transmembrane</keyword>
<keyword evidence="1" id="KW-0472">Membrane</keyword>
<protein>
    <recommendedName>
        <fullName evidence="4">PepSY domain-containing protein</fullName>
    </recommendedName>
</protein>
<keyword evidence="1" id="KW-1133">Transmembrane helix</keyword>